<proteinExistence type="predicted"/>
<comment type="caution">
    <text evidence="1">The sequence shown here is derived from an EMBL/GenBank/DDBJ whole genome shotgun (WGS) entry which is preliminary data.</text>
</comment>
<protein>
    <submittedName>
        <fullName evidence="1">Uncharacterized protein</fullName>
    </submittedName>
</protein>
<reference evidence="1 2" key="1">
    <citation type="submission" date="2020-08" db="EMBL/GenBank/DDBJ databases">
        <title>Genomic Encyclopedia of Type Strains, Phase IV (KMG-IV): sequencing the most valuable type-strain genomes for metagenomic binning, comparative biology and taxonomic classification.</title>
        <authorList>
            <person name="Goeker M."/>
        </authorList>
    </citation>
    <scope>NUCLEOTIDE SEQUENCE [LARGE SCALE GENOMIC DNA]</scope>
    <source>
        <strain evidence="1 2">DSM 29853</strain>
    </source>
</reference>
<gene>
    <name evidence="1" type="ORF">GGR23_004221</name>
</gene>
<accession>A0A7W6J8Y8</accession>
<evidence type="ECO:0000313" key="1">
    <source>
        <dbReference type="EMBL" id="MBB4066994.1"/>
    </source>
</evidence>
<dbReference type="EMBL" id="JACIEZ010000013">
    <property type="protein sequence ID" value="MBB4066994.1"/>
    <property type="molecule type" value="Genomic_DNA"/>
</dbReference>
<evidence type="ECO:0000313" key="2">
    <source>
        <dbReference type="Proteomes" id="UP000528286"/>
    </source>
</evidence>
<sequence>MSVSLKIQAGWDAPAASPAPRTRTATHLRLVEPTIAVAPVVITPDVARLPEHLLRDIGLEPHMVARPLPLETLSASLRFLERLILRRP</sequence>
<keyword evidence="2" id="KW-1185">Reference proteome</keyword>
<name>A0A7W6J8Y8_9HYPH</name>
<organism evidence="1 2">
    <name type="scientific">Gellertiella hungarica</name>
    <dbReference type="NCBI Taxonomy" id="1572859"/>
    <lineage>
        <taxon>Bacteria</taxon>
        <taxon>Pseudomonadati</taxon>
        <taxon>Pseudomonadota</taxon>
        <taxon>Alphaproteobacteria</taxon>
        <taxon>Hyphomicrobiales</taxon>
        <taxon>Rhizobiaceae</taxon>
        <taxon>Gellertiella</taxon>
    </lineage>
</organism>
<dbReference type="AlphaFoldDB" id="A0A7W6J8Y8"/>
<dbReference type="RefSeq" id="WP_183368264.1">
    <property type="nucleotide sequence ID" value="NZ_JACIEZ010000013.1"/>
</dbReference>
<dbReference type="Proteomes" id="UP000528286">
    <property type="component" value="Unassembled WGS sequence"/>
</dbReference>